<evidence type="ECO:0000256" key="1">
    <source>
        <dbReference type="SAM" id="Coils"/>
    </source>
</evidence>
<dbReference type="AlphaFoldDB" id="D3Q790"/>
<keyword evidence="3" id="KW-1185">Reference proteome</keyword>
<dbReference type="EMBL" id="CP001778">
    <property type="protein sequence ID" value="ADD42361.1"/>
    <property type="molecule type" value="Genomic_DNA"/>
</dbReference>
<evidence type="ECO:0000313" key="3">
    <source>
        <dbReference type="Proteomes" id="UP000000844"/>
    </source>
</evidence>
<dbReference type="SUPFAM" id="SSF82607">
    <property type="entry name" value="YbaB-like"/>
    <property type="match status" value="1"/>
</dbReference>
<name>D3Q790_STANL</name>
<reference evidence="2 3" key="1">
    <citation type="journal article" date="2009" name="Stand. Genomic Sci.">
        <title>Complete genome sequence of Stackebrandtia nassauensis type strain (LLR-40K-21).</title>
        <authorList>
            <person name="Munk C."/>
            <person name="Lapidus A."/>
            <person name="Copeland A."/>
            <person name="Jando M."/>
            <person name="Mayilraj S."/>
            <person name="Glavina Del Rio T."/>
            <person name="Nolan M."/>
            <person name="Chen F."/>
            <person name="Lucas S."/>
            <person name="Tice H."/>
            <person name="Cheng J.F."/>
            <person name="Han C."/>
            <person name="Detter J.C."/>
            <person name="Bruce D."/>
            <person name="Goodwin L."/>
            <person name="Chain P."/>
            <person name="Pitluck S."/>
            <person name="Goker M."/>
            <person name="Ovchinikova G."/>
            <person name="Pati A."/>
            <person name="Ivanova N."/>
            <person name="Mavromatis K."/>
            <person name="Chen A."/>
            <person name="Palaniappan K."/>
            <person name="Land M."/>
            <person name="Hauser L."/>
            <person name="Chang Y.J."/>
            <person name="Jeffries C.D."/>
            <person name="Bristow J."/>
            <person name="Eisen J.A."/>
            <person name="Markowitz V."/>
            <person name="Hugenholtz P."/>
            <person name="Kyrpides N.C."/>
            <person name="Klenk H.P."/>
        </authorList>
    </citation>
    <scope>NUCLEOTIDE SEQUENCE [LARGE SCALE GENOMIC DNA]</scope>
    <source>
        <strain evidence="3">DSM 44728 / CIP 108903 / NRRL B-16338 / NBRC 102104 / LLR-40K-21</strain>
    </source>
</reference>
<dbReference type="Proteomes" id="UP000000844">
    <property type="component" value="Chromosome"/>
</dbReference>
<protein>
    <recommendedName>
        <fullName evidence="4">YbaB/EbfC DNA-binding family protein</fullName>
    </recommendedName>
</protein>
<dbReference type="InterPro" id="IPR036894">
    <property type="entry name" value="YbaB-like_sf"/>
</dbReference>
<dbReference type="RefSeq" id="WP_013017932.1">
    <property type="nucleotide sequence ID" value="NC_013947.1"/>
</dbReference>
<evidence type="ECO:0000313" key="2">
    <source>
        <dbReference type="EMBL" id="ADD42361.1"/>
    </source>
</evidence>
<dbReference type="GO" id="GO:0003677">
    <property type="term" value="F:DNA binding"/>
    <property type="evidence" value="ECO:0007669"/>
    <property type="project" value="InterPro"/>
</dbReference>
<sequence>MTGDPMTGAQAVIDEIGRAARQQQENAQQMRRAMNELSITAGNRDGSVKVTVDSNGGLADLEISRAAMSLGPTGLRDEILEGTRTARRHLAERVKRIAADAFGDDSATVTKMRDTYAEAFGTTPPPRRQPR</sequence>
<keyword evidence="1" id="KW-0175">Coiled coil</keyword>
<dbReference type="eggNOG" id="COG0718">
    <property type="taxonomic scope" value="Bacteria"/>
</dbReference>
<dbReference type="Gene3D" id="3.30.1310.10">
    <property type="entry name" value="Nucleoid-associated protein YbaB-like domain"/>
    <property type="match status" value="1"/>
</dbReference>
<dbReference type="Pfam" id="PF02575">
    <property type="entry name" value="YbaB_DNA_bd"/>
    <property type="match status" value="1"/>
</dbReference>
<dbReference type="InterPro" id="IPR004401">
    <property type="entry name" value="YbaB/EbfC"/>
</dbReference>
<proteinExistence type="predicted"/>
<dbReference type="KEGG" id="sna:Snas_2684"/>
<dbReference type="STRING" id="446470.Snas_2684"/>
<gene>
    <name evidence="2" type="ordered locus">Snas_2684</name>
</gene>
<accession>D3Q790</accession>
<organism evidence="2 3">
    <name type="scientific">Stackebrandtia nassauensis (strain DSM 44728 / CIP 108903 / NRRL B-16338 / NBRC 102104 / LLR-40K-21)</name>
    <dbReference type="NCBI Taxonomy" id="446470"/>
    <lineage>
        <taxon>Bacteria</taxon>
        <taxon>Bacillati</taxon>
        <taxon>Actinomycetota</taxon>
        <taxon>Actinomycetes</taxon>
        <taxon>Glycomycetales</taxon>
        <taxon>Glycomycetaceae</taxon>
        <taxon>Stackebrandtia</taxon>
    </lineage>
</organism>
<evidence type="ECO:0008006" key="4">
    <source>
        <dbReference type="Google" id="ProtNLM"/>
    </source>
</evidence>
<feature type="coiled-coil region" evidence="1">
    <location>
        <begin position="13"/>
        <end position="40"/>
    </location>
</feature>
<dbReference type="HOGENOM" id="CLU_1926280_0_0_11"/>